<dbReference type="OrthoDB" id="10617138at2759"/>
<sequence length="168" mass="18583">MTENEPYNENAVSTLKTLTICLKGMLSIVPKHRTAELTQAISVCRKQIQNTIRIKYTDKPKKILQPFNSYSNNNDLIKKKQSSLLTAALLAASKENSPSSAKPLDQNNINNESKIISISIPSNSLHINNNNDNDNNGIDNNLNINKSINNKNNHKILSSSNSSISIPI</sequence>
<dbReference type="STRING" id="1754192.A0A1Y1XBP6"/>
<proteinExistence type="predicted"/>
<name>A0A1Y1XBP6_9FUNG</name>
<dbReference type="EMBL" id="MCFG01000078">
    <property type="protein sequence ID" value="ORX83157.1"/>
    <property type="molecule type" value="Genomic_DNA"/>
</dbReference>
<evidence type="ECO:0000313" key="1">
    <source>
        <dbReference type="EMBL" id="ORX83157.1"/>
    </source>
</evidence>
<organism evidence="1 2">
    <name type="scientific">Anaeromyces robustus</name>
    <dbReference type="NCBI Taxonomy" id="1754192"/>
    <lineage>
        <taxon>Eukaryota</taxon>
        <taxon>Fungi</taxon>
        <taxon>Fungi incertae sedis</taxon>
        <taxon>Chytridiomycota</taxon>
        <taxon>Chytridiomycota incertae sedis</taxon>
        <taxon>Neocallimastigomycetes</taxon>
        <taxon>Neocallimastigales</taxon>
        <taxon>Neocallimastigaceae</taxon>
        <taxon>Anaeromyces</taxon>
    </lineage>
</organism>
<evidence type="ECO:0000313" key="2">
    <source>
        <dbReference type="Proteomes" id="UP000193944"/>
    </source>
</evidence>
<dbReference type="Proteomes" id="UP000193944">
    <property type="component" value="Unassembled WGS sequence"/>
</dbReference>
<gene>
    <name evidence="1" type="ORF">BCR32DRAFT_326483</name>
</gene>
<protein>
    <submittedName>
        <fullName evidence="1">Uncharacterized protein</fullName>
    </submittedName>
</protein>
<dbReference type="AlphaFoldDB" id="A0A1Y1XBP6"/>
<comment type="caution">
    <text evidence="1">The sequence shown here is derived from an EMBL/GenBank/DDBJ whole genome shotgun (WGS) entry which is preliminary data.</text>
</comment>
<feature type="non-terminal residue" evidence="1">
    <location>
        <position position="168"/>
    </location>
</feature>
<reference evidence="1 2" key="2">
    <citation type="submission" date="2016-08" db="EMBL/GenBank/DDBJ databases">
        <title>Pervasive Adenine N6-methylation of Active Genes in Fungi.</title>
        <authorList>
            <consortium name="DOE Joint Genome Institute"/>
            <person name="Mondo S.J."/>
            <person name="Dannebaum R.O."/>
            <person name="Kuo R.C."/>
            <person name="Labutti K."/>
            <person name="Haridas S."/>
            <person name="Kuo A."/>
            <person name="Salamov A."/>
            <person name="Ahrendt S.R."/>
            <person name="Lipzen A."/>
            <person name="Sullivan W."/>
            <person name="Andreopoulos W.B."/>
            <person name="Clum A."/>
            <person name="Lindquist E."/>
            <person name="Daum C."/>
            <person name="Ramamoorthy G.K."/>
            <person name="Gryganskyi A."/>
            <person name="Culley D."/>
            <person name="Magnuson J.K."/>
            <person name="James T.Y."/>
            <person name="O'Malley M.A."/>
            <person name="Stajich J.E."/>
            <person name="Spatafora J.W."/>
            <person name="Visel A."/>
            <person name="Grigoriev I.V."/>
        </authorList>
    </citation>
    <scope>NUCLEOTIDE SEQUENCE [LARGE SCALE GENOMIC DNA]</scope>
    <source>
        <strain evidence="1 2">S4</strain>
    </source>
</reference>
<reference evidence="1 2" key="1">
    <citation type="submission" date="2016-08" db="EMBL/GenBank/DDBJ databases">
        <title>A Parts List for Fungal Cellulosomes Revealed by Comparative Genomics.</title>
        <authorList>
            <consortium name="DOE Joint Genome Institute"/>
            <person name="Haitjema C.H."/>
            <person name="Gilmore S.P."/>
            <person name="Henske J.K."/>
            <person name="Solomon K.V."/>
            <person name="De Groot R."/>
            <person name="Kuo A."/>
            <person name="Mondo S.J."/>
            <person name="Salamov A.A."/>
            <person name="Labutti K."/>
            <person name="Zhao Z."/>
            <person name="Chiniquy J."/>
            <person name="Barry K."/>
            <person name="Brewer H.M."/>
            <person name="Purvine S.O."/>
            <person name="Wright A.T."/>
            <person name="Boxma B."/>
            <person name="Van Alen T."/>
            <person name="Hackstein J.H."/>
            <person name="Baker S.E."/>
            <person name="Grigoriev I.V."/>
            <person name="O'Malley M.A."/>
        </authorList>
    </citation>
    <scope>NUCLEOTIDE SEQUENCE [LARGE SCALE GENOMIC DNA]</scope>
    <source>
        <strain evidence="1 2">S4</strain>
    </source>
</reference>
<keyword evidence="2" id="KW-1185">Reference proteome</keyword>
<accession>A0A1Y1XBP6</accession>